<feature type="compositionally biased region" description="Acidic residues" evidence="3">
    <location>
        <begin position="1265"/>
        <end position="1275"/>
    </location>
</feature>
<evidence type="ECO:0000256" key="1">
    <source>
        <dbReference type="ARBA" id="ARBA00022737"/>
    </source>
</evidence>
<dbReference type="SUPFAM" id="SSF81301">
    <property type="entry name" value="Nucleotidyltransferase"/>
    <property type="match status" value="1"/>
</dbReference>
<feature type="repeat" description="PPR" evidence="2">
    <location>
        <begin position="264"/>
        <end position="298"/>
    </location>
</feature>
<dbReference type="InterPro" id="IPR011990">
    <property type="entry name" value="TPR-like_helical_dom_sf"/>
</dbReference>
<protein>
    <recommendedName>
        <fullName evidence="4">J domain-containing protein</fullName>
    </recommendedName>
</protein>
<dbReference type="InterPro" id="IPR036869">
    <property type="entry name" value="J_dom_sf"/>
</dbReference>
<evidence type="ECO:0000259" key="4">
    <source>
        <dbReference type="PROSITE" id="PS50076"/>
    </source>
</evidence>
<evidence type="ECO:0000313" key="6">
    <source>
        <dbReference type="Proteomes" id="UP000654075"/>
    </source>
</evidence>
<dbReference type="PROSITE" id="PS50076">
    <property type="entry name" value="DNAJ_2"/>
    <property type="match status" value="1"/>
</dbReference>
<feature type="region of interest" description="Disordered" evidence="3">
    <location>
        <begin position="1363"/>
        <end position="1384"/>
    </location>
</feature>
<feature type="repeat" description="PPR" evidence="2">
    <location>
        <begin position="194"/>
        <end position="228"/>
    </location>
</feature>
<keyword evidence="1" id="KW-0677">Repeat</keyword>
<dbReference type="OrthoDB" id="17458at2759"/>
<reference evidence="5" key="1">
    <citation type="submission" date="2021-02" db="EMBL/GenBank/DDBJ databases">
        <authorList>
            <person name="Dougan E. K."/>
            <person name="Rhodes N."/>
            <person name="Thang M."/>
            <person name="Chan C."/>
        </authorList>
    </citation>
    <scope>NUCLEOTIDE SEQUENCE</scope>
</reference>
<feature type="repeat" description="PPR" evidence="2">
    <location>
        <begin position="371"/>
        <end position="405"/>
    </location>
</feature>
<dbReference type="PANTHER" id="PTHR47447:SF17">
    <property type="entry name" value="OS12G0638900 PROTEIN"/>
    <property type="match status" value="1"/>
</dbReference>
<name>A0A813FZT2_POLGL</name>
<evidence type="ECO:0000313" key="5">
    <source>
        <dbReference type="EMBL" id="CAE8615918.1"/>
    </source>
</evidence>
<dbReference type="Gene3D" id="3.30.460.10">
    <property type="entry name" value="Beta Polymerase, domain 2"/>
    <property type="match status" value="1"/>
</dbReference>
<dbReference type="InterPro" id="IPR043519">
    <property type="entry name" value="NT_sf"/>
</dbReference>
<dbReference type="Pfam" id="PF13812">
    <property type="entry name" value="PPR_3"/>
    <property type="match status" value="3"/>
</dbReference>
<feature type="region of interest" description="Disordered" evidence="3">
    <location>
        <begin position="800"/>
        <end position="830"/>
    </location>
</feature>
<dbReference type="InterPro" id="IPR001623">
    <property type="entry name" value="DnaJ_domain"/>
</dbReference>
<keyword evidence="6" id="KW-1185">Reference proteome</keyword>
<proteinExistence type="predicted"/>
<organism evidence="5 6">
    <name type="scientific">Polarella glacialis</name>
    <name type="common">Dinoflagellate</name>
    <dbReference type="NCBI Taxonomy" id="89957"/>
    <lineage>
        <taxon>Eukaryota</taxon>
        <taxon>Sar</taxon>
        <taxon>Alveolata</taxon>
        <taxon>Dinophyceae</taxon>
        <taxon>Suessiales</taxon>
        <taxon>Suessiaceae</taxon>
        <taxon>Polarella</taxon>
    </lineage>
</organism>
<feature type="compositionally biased region" description="Low complexity" evidence="3">
    <location>
        <begin position="1236"/>
        <end position="1247"/>
    </location>
</feature>
<feature type="repeat" description="PPR" evidence="2">
    <location>
        <begin position="159"/>
        <end position="193"/>
    </location>
</feature>
<feature type="domain" description="J" evidence="4">
    <location>
        <begin position="1322"/>
        <end position="1443"/>
    </location>
</feature>
<feature type="compositionally biased region" description="Acidic residues" evidence="3">
    <location>
        <begin position="1374"/>
        <end position="1384"/>
    </location>
</feature>
<evidence type="ECO:0000256" key="2">
    <source>
        <dbReference type="PROSITE-ProRule" id="PRU00708"/>
    </source>
</evidence>
<dbReference type="Gene3D" id="1.25.40.10">
    <property type="entry name" value="Tetratricopeptide repeat domain"/>
    <property type="match status" value="5"/>
</dbReference>
<dbReference type="InterPro" id="IPR002934">
    <property type="entry name" value="Polymerase_NTP_transf_dom"/>
</dbReference>
<comment type="caution">
    <text evidence="5">The sequence shown here is derived from an EMBL/GenBank/DDBJ whole genome shotgun (WGS) entry which is preliminary data.</text>
</comment>
<dbReference type="NCBIfam" id="TIGR00756">
    <property type="entry name" value="PPR"/>
    <property type="match status" value="2"/>
</dbReference>
<dbReference type="GO" id="GO:0016779">
    <property type="term" value="F:nucleotidyltransferase activity"/>
    <property type="evidence" value="ECO:0007669"/>
    <property type="project" value="InterPro"/>
</dbReference>
<gene>
    <name evidence="5" type="ORF">PGLA1383_LOCUS33625</name>
</gene>
<feature type="compositionally biased region" description="Acidic residues" evidence="3">
    <location>
        <begin position="809"/>
        <end position="827"/>
    </location>
</feature>
<dbReference type="EMBL" id="CAJNNV010025748">
    <property type="protein sequence ID" value="CAE8615918.1"/>
    <property type="molecule type" value="Genomic_DNA"/>
</dbReference>
<dbReference type="Proteomes" id="UP000654075">
    <property type="component" value="Unassembled WGS sequence"/>
</dbReference>
<evidence type="ECO:0000256" key="3">
    <source>
        <dbReference type="SAM" id="MobiDB-lite"/>
    </source>
</evidence>
<feature type="repeat" description="PPR" evidence="2">
    <location>
        <begin position="229"/>
        <end position="263"/>
    </location>
</feature>
<dbReference type="Pfam" id="PF01535">
    <property type="entry name" value="PPR"/>
    <property type="match status" value="2"/>
</dbReference>
<dbReference type="InterPro" id="IPR002885">
    <property type="entry name" value="PPR_rpt"/>
</dbReference>
<dbReference type="PROSITE" id="PS51375">
    <property type="entry name" value="PPR"/>
    <property type="match status" value="6"/>
</dbReference>
<feature type="repeat" description="PPR" evidence="2">
    <location>
        <begin position="124"/>
        <end position="158"/>
    </location>
</feature>
<dbReference type="Pfam" id="PF01909">
    <property type="entry name" value="NTP_transf_2"/>
    <property type="match status" value="1"/>
</dbReference>
<dbReference type="Gene3D" id="1.10.1410.10">
    <property type="match status" value="1"/>
</dbReference>
<sequence>MNHRILGSGVRRASSLGETICDAAAEKAEVVRHRVAPSQPKEVFPPVTPSTSLRPAPVNKQVLAFSAAARHLSGAEALEQLQRLSDQKDVRPDVIAFNATIAACSRSAMWQEALGLVALAPEPDVVSFTSAITACERGSRWPQAFALLQSLREERLTPNVVTFGALLAACEKGKRWAESLDLLQQMRSSRIKASIVAANSAIGACGKGGRWELALEIFCESQRGGLRPTAVTYGALMNSLERGRQWSRALDSLKKMRKRGPQPNIVTCSAALSACARADEWVQALQLFARMGRDDPAPDLAACNAALGACRQPGLWVLALGILRQIGELGLRPSEGSLSLALGACERQGRWQEALAILQQLLSSGAARRPDTNAFTTAISACSKGRQWEHAHNLLGQMASRQVPPDAVAYAAAVAQSRSPSPSEKAGAGALQLLRQLRHGRLSPQRVSMRAAAEEVAAVAAAGAFSAGFSGSGDEDGGVSRAMLEEVADLFDGPWVFNARISACNRAQSSDSPMALLLSMDEQRIPRTAPTYSAAIGACGRAQDWECALDLLRAMRDRPEPSGSGLPAPVGVDWLAHAAAVAACARASAWRQALALAEAPEAVAATWGLAGPPALAAYASAASACDRPGWSVGMGPRCAFEAANISFWAGLGLGTLAVGGAQVLSATLAIRACARAGLWEDAALYAGAMGRCWPGALELLREMGAKGVPMTRSTRNAAVRACVGGGGGRQLRLQDSLAAATAALGLLRRFGLGAPSRPGWEEQGLPAHAEITESGLKFAAARVELRLLGARLRRRSKGAQGSEAVSMAELEDEEQEVDEGSESDFEGSELAGSELVAPKPLFEPPEDLAAASWGILRSTPGLSSYGAADVAAAEECRQALQEEVSAAFGRGAAHVHLVGSRLYGAALPGADLDLLVEVSGSASVARIEAAERRLMPEDRSKLLASRAAILLRRHLEGPRAVDGERWASPDAVLDTRRPLLRMDDLGPDRAAAIGRSSRAVEVSFDPQLAAVQKSSMLAALRGNEGPQDMRPLALARLVRLWAAARGLAGQQDGYPSGFAWCIMAIFYCQCRPGLLSSASALHRTQLSAFGAKAAGPGLSTEAVMLGEEHLAEAVSLLPGFFTFFAQEFVWQEEAGSAEVKTRELEHRQLCQRSKSPRSEASVAFAAAEVRCVEGGLAPSPSPAAAAGPGRRWPRRVCLGLGAAAAALLCCGSRGLSGAARLQGVAFTATLSGGSSGSRSPRVSRQGGAARPSRLRAVRGDRQQEEEFDEEEEEDQTVYYGGQRRPRQVEEDSEQMRIASRINQALAMRRAPKAAPIQLVETAWYDELGVEPSATQEDIRLRYLDHAADVEERLAYLLEEGGSYEEEMMQKDDDRDSIEDDEDWDAKDAEPEELALQESASLTKAPSNEDLEESAIIAEEFVRLSNLYQILSVPQLRKIYDEGGVEGLASPSSLNFLAKSLVLRIEDFGAPVWSFNVQSILQAPNPRLGAADAAPAPQLQHRQGTKLRADEAEVDAFRQQVLEPPLGSGEATWILRSLKSIFGSVATFG</sequence>
<accession>A0A813FZT2</accession>
<dbReference type="PANTHER" id="PTHR47447">
    <property type="entry name" value="OS03G0856100 PROTEIN"/>
    <property type="match status" value="1"/>
</dbReference>
<dbReference type="Gene3D" id="1.10.287.110">
    <property type="entry name" value="DnaJ domain"/>
    <property type="match status" value="1"/>
</dbReference>
<dbReference type="SUPFAM" id="SSF81631">
    <property type="entry name" value="PAP/OAS1 substrate-binding domain"/>
    <property type="match status" value="1"/>
</dbReference>
<feature type="region of interest" description="Disordered" evidence="3">
    <location>
        <begin position="1229"/>
        <end position="1277"/>
    </location>
</feature>